<dbReference type="RefSeq" id="WP_072581310.1">
    <property type="nucleotide sequence ID" value="NZ_CP016020.1"/>
</dbReference>
<proteinExistence type="predicted"/>
<dbReference type="KEGG" id="bwh:A9C19_18245"/>
<accession>A0A1L3MVZ6</accession>
<feature type="chain" id="PRO_5012701771" evidence="1">
    <location>
        <begin position="23"/>
        <end position="144"/>
    </location>
</feature>
<evidence type="ECO:0000313" key="2">
    <source>
        <dbReference type="EMBL" id="APH06509.1"/>
    </source>
</evidence>
<evidence type="ECO:0000313" key="3">
    <source>
        <dbReference type="Proteomes" id="UP000181936"/>
    </source>
</evidence>
<dbReference type="OrthoDB" id="2614098at2"/>
<gene>
    <name evidence="2" type="ORF">A9C19_18245</name>
</gene>
<organism evidence="2 3">
    <name type="scientific">Bacillus weihaiensis</name>
    <dbReference type="NCBI Taxonomy" id="1547283"/>
    <lineage>
        <taxon>Bacteria</taxon>
        <taxon>Bacillati</taxon>
        <taxon>Bacillota</taxon>
        <taxon>Bacilli</taxon>
        <taxon>Bacillales</taxon>
        <taxon>Bacillaceae</taxon>
        <taxon>Bacillus</taxon>
    </lineage>
</organism>
<dbReference type="AlphaFoldDB" id="A0A1L3MVZ6"/>
<dbReference type="Proteomes" id="UP000181936">
    <property type="component" value="Chromosome"/>
</dbReference>
<sequence>MKRSLIFLVLSTCLLNACQPNATLSFSKTTEDKLAKEEQSFFTSVRKESGVHIYHDEQSNSVFVYLNDYAIDQGESAHRFNHFNVEAAGNELHLSFETDTTTDYPSEMENQLFYEVRLDKEYDTIRLFNNGDEIAFNTISGNLE</sequence>
<dbReference type="EMBL" id="CP016020">
    <property type="protein sequence ID" value="APH06509.1"/>
    <property type="molecule type" value="Genomic_DNA"/>
</dbReference>
<reference evidence="2 3" key="1">
    <citation type="journal article" date="2016" name="Sci. Rep.">
        <title>Complete genome sequence and transcriptomic analysis of a novel marine strain Bacillus weihaiensis reveals the mechanism of brown algae degradation.</title>
        <authorList>
            <person name="Zhu Y."/>
            <person name="Chen P."/>
            <person name="Bao Y."/>
            <person name="Men Y."/>
            <person name="Zeng Y."/>
            <person name="Yang J."/>
            <person name="Sun J."/>
            <person name="Sun Y."/>
        </authorList>
    </citation>
    <scope>NUCLEOTIDE SEQUENCE [LARGE SCALE GENOMIC DNA]</scope>
    <source>
        <strain evidence="2 3">Alg07</strain>
    </source>
</reference>
<name>A0A1L3MVZ6_9BACI</name>
<protein>
    <submittedName>
        <fullName evidence="2">Uncharacterized protein</fullName>
    </submittedName>
</protein>
<keyword evidence="3" id="KW-1185">Reference proteome</keyword>
<feature type="signal peptide" evidence="1">
    <location>
        <begin position="1"/>
        <end position="22"/>
    </location>
</feature>
<keyword evidence="1" id="KW-0732">Signal</keyword>
<evidence type="ECO:0000256" key="1">
    <source>
        <dbReference type="SAM" id="SignalP"/>
    </source>
</evidence>